<evidence type="ECO:0000313" key="1">
    <source>
        <dbReference type="EMBL" id="RST97118.1"/>
    </source>
</evidence>
<reference evidence="1 2" key="1">
    <citation type="submission" date="2017-05" db="EMBL/GenBank/DDBJ databases">
        <title>Vagococcus spp. assemblies.</title>
        <authorList>
            <person name="Gulvik C.A."/>
        </authorList>
    </citation>
    <scope>NUCLEOTIDE SEQUENCE [LARGE SCALE GENOMIC DNA]</scope>
    <source>
        <strain evidence="1 2">NCFB 2777</strain>
    </source>
</reference>
<dbReference type="Pfam" id="PF13376">
    <property type="entry name" value="OmdA"/>
    <property type="match status" value="1"/>
</dbReference>
<accession>A0A429ZTV9</accession>
<evidence type="ECO:0000313" key="2">
    <source>
        <dbReference type="Proteomes" id="UP000287239"/>
    </source>
</evidence>
<dbReference type="EMBL" id="NGJU01000004">
    <property type="protein sequence ID" value="RST97118.1"/>
    <property type="molecule type" value="Genomic_DNA"/>
</dbReference>
<proteinExistence type="predicted"/>
<sequence length="226" mass="25678">MTKTIIEKLNLTKYSQGVFLNQPQDSTYFDELMPLKTDLTHLKEPLDLLFTFVDSLPDLIAQIKKLTNEVVFAPQGYLFVAYPKIGNQKYPTSVHRDAIFPALGIDPDGDGYLAETDFKFSRMVSLDDTFTIVGLKYLPKKKTVKSQPASQRVSDYEALIPKLKQALQTNSVALTFFESLTPGYQRSWARYVYSAKQDTTRQKRLNETVDLLLQGFKSKDLASKNS</sequence>
<name>A0A429ZTV9_9ENTE</name>
<dbReference type="Proteomes" id="UP000287239">
    <property type="component" value="Unassembled WGS sequence"/>
</dbReference>
<dbReference type="RefSeq" id="WP_126778718.1">
    <property type="nucleotide sequence ID" value="NZ_NGJU01000004.1"/>
</dbReference>
<comment type="caution">
    <text evidence="1">The sequence shown here is derived from an EMBL/GenBank/DDBJ whole genome shotgun (WGS) entry which is preliminary data.</text>
</comment>
<protein>
    <submittedName>
        <fullName evidence="1">Uncharacterized protein</fullName>
    </submittedName>
</protein>
<dbReference type="GeneID" id="98567542"/>
<keyword evidence="2" id="KW-1185">Reference proteome</keyword>
<dbReference type="AlphaFoldDB" id="A0A429ZTV9"/>
<dbReference type="OrthoDB" id="2452521at2"/>
<gene>
    <name evidence="1" type="ORF">CBF35_04105</name>
</gene>
<organism evidence="1 2">
    <name type="scientific">Vagococcus salmoninarum</name>
    <dbReference type="NCBI Taxonomy" id="2739"/>
    <lineage>
        <taxon>Bacteria</taxon>
        <taxon>Bacillati</taxon>
        <taxon>Bacillota</taxon>
        <taxon>Bacilli</taxon>
        <taxon>Lactobacillales</taxon>
        <taxon>Enterococcaceae</taxon>
        <taxon>Vagococcus</taxon>
    </lineage>
</organism>